<dbReference type="Pfam" id="PF00107">
    <property type="entry name" value="ADH_zinc_N"/>
    <property type="match status" value="1"/>
</dbReference>
<accession>A0A2M7E868</accession>
<dbReference type="InterPro" id="IPR036291">
    <property type="entry name" value="NAD(P)-bd_dom_sf"/>
</dbReference>
<evidence type="ECO:0000256" key="4">
    <source>
        <dbReference type="RuleBase" id="RU361277"/>
    </source>
</evidence>
<dbReference type="SUPFAM" id="SSF50129">
    <property type="entry name" value="GroES-like"/>
    <property type="match status" value="1"/>
</dbReference>
<dbReference type="Gene3D" id="3.90.180.10">
    <property type="entry name" value="Medium-chain alcohol dehydrogenases, catalytic domain"/>
    <property type="match status" value="1"/>
</dbReference>
<keyword evidence="1 4" id="KW-0479">Metal-binding</keyword>
<dbReference type="InterPro" id="IPR013149">
    <property type="entry name" value="ADH-like_C"/>
</dbReference>
<evidence type="ECO:0000313" key="6">
    <source>
        <dbReference type="EMBL" id="PIV63947.1"/>
    </source>
</evidence>
<dbReference type="Pfam" id="PF08240">
    <property type="entry name" value="ADH_N"/>
    <property type="match status" value="1"/>
</dbReference>
<evidence type="ECO:0000256" key="2">
    <source>
        <dbReference type="ARBA" id="ARBA00022833"/>
    </source>
</evidence>
<dbReference type="AlphaFoldDB" id="A0A2M7E868"/>
<dbReference type="PROSITE" id="PS00059">
    <property type="entry name" value="ADH_ZINC"/>
    <property type="match status" value="1"/>
</dbReference>
<comment type="cofactor">
    <cofactor evidence="4">
        <name>Zn(2+)</name>
        <dbReference type="ChEBI" id="CHEBI:29105"/>
    </cofactor>
</comment>
<dbReference type="EMBL" id="PETL01000224">
    <property type="protein sequence ID" value="PIV63947.1"/>
    <property type="molecule type" value="Genomic_DNA"/>
</dbReference>
<evidence type="ECO:0000256" key="1">
    <source>
        <dbReference type="ARBA" id="ARBA00022723"/>
    </source>
</evidence>
<evidence type="ECO:0000313" key="7">
    <source>
        <dbReference type="Proteomes" id="UP000228886"/>
    </source>
</evidence>
<comment type="caution">
    <text evidence="6">The sequence shown here is derived from an EMBL/GenBank/DDBJ whole genome shotgun (WGS) entry which is preliminary data.</text>
</comment>
<dbReference type="PANTHER" id="PTHR43401:SF2">
    <property type="entry name" value="L-THREONINE 3-DEHYDROGENASE"/>
    <property type="match status" value="1"/>
</dbReference>
<name>A0A2M7E868_9BACT</name>
<dbReference type="SMART" id="SM00829">
    <property type="entry name" value="PKS_ER"/>
    <property type="match status" value="1"/>
</dbReference>
<dbReference type="InterPro" id="IPR013154">
    <property type="entry name" value="ADH-like_N"/>
</dbReference>
<reference evidence="7" key="1">
    <citation type="submission" date="2017-09" db="EMBL/GenBank/DDBJ databases">
        <title>Depth-based differentiation of microbial function through sediment-hosted aquifers and enrichment of novel symbionts in the deep terrestrial subsurface.</title>
        <authorList>
            <person name="Probst A.J."/>
            <person name="Ladd B."/>
            <person name="Jarett J.K."/>
            <person name="Geller-Mcgrath D.E."/>
            <person name="Sieber C.M.K."/>
            <person name="Emerson J.B."/>
            <person name="Anantharaman K."/>
            <person name="Thomas B.C."/>
            <person name="Malmstrom R."/>
            <person name="Stieglmeier M."/>
            <person name="Klingl A."/>
            <person name="Woyke T."/>
            <person name="Ryan C.M."/>
            <person name="Banfield J.F."/>
        </authorList>
    </citation>
    <scope>NUCLEOTIDE SEQUENCE [LARGE SCALE GENOMIC DNA]</scope>
</reference>
<dbReference type="Gene3D" id="3.40.50.720">
    <property type="entry name" value="NAD(P)-binding Rossmann-like Domain"/>
    <property type="match status" value="1"/>
</dbReference>
<dbReference type="SUPFAM" id="SSF51735">
    <property type="entry name" value="NAD(P)-binding Rossmann-fold domains"/>
    <property type="match status" value="1"/>
</dbReference>
<dbReference type="GO" id="GO:0016491">
    <property type="term" value="F:oxidoreductase activity"/>
    <property type="evidence" value="ECO:0007669"/>
    <property type="project" value="UniProtKB-KW"/>
</dbReference>
<sequence>MKALVKLSHKKDDLKLLEVPEPVPASDQVKIKVKRTGICGTDLYGYQAVKPPVILGHETSGVVVAKGKKVAGIRIGDSVTTETTTFICGSCKFCQSKDYNLCSKRKGLGSSSDGAFAEYFCIRAESIHKLPPNVDFASGAICEPLACAVHAVVEQARVLSGEVVLIFGPGPFGLLIGQVSKVLGARVIICGKEGDEKRLKLAEILGAEVVINLKKGGIKERIDELTSGYGVDVVFECSGTSSALYSGLKLIRKKGRYIQAGILRQSVRVNLEEVLFTKEIILLGSHTQKPSSWKKALNLLFQKKINLKALVTDELPLTHWKEGFLKAKKKDSIKVLLYPD</sequence>
<evidence type="ECO:0000259" key="5">
    <source>
        <dbReference type="SMART" id="SM00829"/>
    </source>
</evidence>
<feature type="domain" description="Enoyl reductase (ER)" evidence="5">
    <location>
        <begin position="11"/>
        <end position="337"/>
    </location>
</feature>
<proteinExistence type="inferred from homology"/>
<protein>
    <submittedName>
        <fullName evidence="6">Sorbitol dehydrogenase</fullName>
    </submittedName>
</protein>
<gene>
    <name evidence="6" type="ORF">COS11_04710</name>
</gene>
<dbReference type="Proteomes" id="UP000228886">
    <property type="component" value="Unassembled WGS sequence"/>
</dbReference>
<organism evidence="6 7">
    <name type="scientific">bacterium (Candidatus Ratteibacteria) CG01_land_8_20_14_3_00_40_19</name>
    <dbReference type="NCBI Taxonomy" id="2014290"/>
    <lineage>
        <taxon>Bacteria</taxon>
        <taxon>Candidatus Ratteibacteria</taxon>
    </lineage>
</organism>
<dbReference type="InterPro" id="IPR020843">
    <property type="entry name" value="ER"/>
</dbReference>
<dbReference type="InterPro" id="IPR002328">
    <property type="entry name" value="ADH_Zn_CS"/>
</dbReference>
<dbReference type="InterPro" id="IPR050129">
    <property type="entry name" value="Zn_alcohol_dh"/>
</dbReference>
<keyword evidence="2 4" id="KW-0862">Zinc</keyword>
<dbReference type="PANTHER" id="PTHR43401">
    <property type="entry name" value="L-THREONINE 3-DEHYDROGENASE"/>
    <property type="match status" value="1"/>
</dbReference>
<evidence type="ECO:0000256" key="3">
    <source>
        <dbReference type="ARBA" id="ARBA00023002"/>
    </source>
</evidence>
<dbReference type="GO" id="GO:0008270">
    <property type="term" value="F:zinc ion binding"/>
    <property type="evidence" value="ECO:0007669"/>
    <property type="project" value="InterPro"/>
</dbReference>
<dbReference type="InterPro" id="IPR011032">
    <property type="entry name" value="GroES-like_sf"/>
</dbReference>
<dbReference type="CDD" id="cd08258">
    <property type="entry name" value="Zn_ADH4"/>
    <property type="match status" value="1"/>
</dbReference>
<keyword evidence="3" id="KW-0560">Oxidoreductase</keyword>
<comment type="similarity">
    <text evidence="4">Belongs to the zinc-containing alcohol dehydrogenase family.</text>
</comment>